<gene>
    <name evidence="5" type="ORF">H2201_001625</name>
</gene>
<dbReference type="Gene3D" id="3.40.1350.10">
    <property type="match status" value="1"/>
</dbReference>
<dbReference type="InterPro" id="IPR011856">
    <property type="entry name" value="tRNA_endonuc-like_dom_sf"/>
</dbReference>
<dbReference type="InterPro" id="IPR018593">
    <property type="entry name" value="tRNA-endonuc_su_Sen15"/>
</dbReference>
<dbReference type="PANTHER" id="PTHR28518">
    <property type="entry name" value="TRNA-SPLICING ENDONUCLEASE SUBUNIT SEN15"/>
    <property type="match status" value="1"/>
</dbReference>
<protein>
    <recommendedName>
        <fullName evidence="4">tRNA-splicing endonuclease subunit Sen15 domain-containing protein</fullName>
    </recommendedName>
</protein>
<reference evidence="5" key="1">
    <citation type="submission" date="2022-10" db="EMBL/GenBank/DDBJ databases">
        <title>Culturing micro-colonial fungi from biological soil crusts in the Mojave desert and describing Neophaeococcomyces mojavensis, and introducing the new genera and species Taxawa tesnikishii.</title>
        <authorList>
            <person name="Kurbessoian T."/>
            <person name="Stajich J.E."/>
        </authorList>
    </citation>
    <scope>NUCLEOTIDE SEQUENCE</scope>
    <source>
        <strain evidence="5">TK_1</strain>
    </source>
</reference>
<evidence type="ECO:0000256" key="2">
    <source>
        <dbReference type="ARBA" id="ARBA00022694"/>
    </source>
</evidence>
<feature type="domain" description="tRNA-splicing endonuclease subunit Sen15" evidence="4">
    <location>
        <begin position="37"/>
        <end position="145"/>
    </location>
</feature>
<comment type="similarity">
    <text evidence="1">Belongs to the SEN15 family.</text>
</comment>
<name>A0ABQ9P4G9_9PEZI</name>
<evidence type="ECO:0000256" key="3">
    <source>
        <dbReference type="SAM" id="MobiDB-lite"/>
    </source>
</evidence>
<evidence type="ECO:0000313" key="5">
    <source>
        <dbReference type="EMBL" id="KAJ9668196.1"/>
    </source>
</evidence>
<evidence type="ECO:0000259" key="4">
    <source>
        <dbReference type="Pfam" id="PF09631"/>
    </source>
</evidence>
<evidence type="ECO:0000256" key="1">
    <source>
        <dbReference type="ARBA" id="ARBA00006091"/>
    </source>
</evidence>
<sequence>MAAATASPPPSALTKLISAHTPTDSTHPAHLHHLALQIQHNLQHQHLWTALTIHTHSPLAPYSPLPRPLISGLPPQRLYVHPDEQVELLAREARRRREGKKGEGGKGEEKVDREKPPPEREWVLPTHVREKWSLRRFGEVFEGIGVVPPEPTESGMDEERGATSGRGERQEQKADGEVNADVDTTGAVRPEGTEREGEKPESAANKWRTLKRVVLATLDDDSTVVYYVVHDGIVKPRQN</sequence>
<feature type="compositionally biased region" description="Basic and acidic residues" evidence="3">
    <location>
        <begin position="191"/>
        <end position="201"/>
    </location>
</feature>
<keyword evidence="2" id="KW-0819">tRNA processing</keyword>
<feature type="compositionally biased region" description="Basic and acidic residues" evidence="3">
    <location>
        <begin position="157"/>
        <end position="176"/>
    </location>
</feature>
<dbReference type="PANTHER" id="PTHR28518:SF1">
    <property type="entry name" value="TRNA-SPLICING ENDONUCLEASE SUBUNIT SEN15"/>
    <property type="match status" value="1"/>
</dbReference>
<dbReference type="InterPro" id="IPR036167">
    <property type="entry name" value="tRNA_intron_Endo_cat-like_sf"/>
</dbReference>
<comment type="caution">
    <text evidence="5">The sequence shown here is derived from an EMBL/GenBank/DDBJ whole genome shotgun (WGS) entry which is preliminary data.</text>
</comment>
<accession>A0ABQ9P4G9</accession>
<proteinExistence type="inferred from homology"/>
<dbReference type="SUPFAM" id="SSF53032">
    <property type="entry name" value="tRNA-intron endonuclease catalytic domain-like"/>
    <property type="match status" value="1"/>
</dbReference>
<keyword evidence="6" id="KW-1185">Reference proteome</keyword>
<feature type="region of interest" description="Disordered" evidence="3">
    <location>
        <begin position="93"/>
        <end position="119"/>
    </location>
</feature>
<dbReference type="InterPro" id="IPR042777">
    <property type="entry name" value="Sen15_fungi"/>
</dbReference>
<dbReference type="Proteomes" id="UP001172684">
    <property type="component" value="Unassembled WGS sequence"/>
</dbReference>
<organism evidence="5 6">
    <name type="scientific">Coniosporium apollinis</name>
    <dbReference type="NCBI Taxonomy" id="61459"/>
    <lineage>
        <taxon>Eukaryota</taxon>
        <taxon>Fungi</taxon>
        <taxon>Dikarya</taxon>
        <taxon>Ascomycota</taxon>
        <taxon>Pezizomycotina</taxon>
        <taxon>Dothideomycetes</taxon>
        <taxon>Dothideomycetes incertae sedis</taxon>
        <taxon>Coniosporium</taxon>
    </lineage>
</organism>
<feature type="compositionally biased region" description="Basic and acidic residues" evidence="3">
    <location>
        <begin position="100"/>
        <end position="119"/>
    </location>
</feature>
<dbReference type="EMBL" id="JAPDRL010000008">
    <property type="protein sequence ID" value="KAJ9668196.1"/>
    <property type="molecule type" value="Genomic_DNA"/>
</dbReference>
<feature type="region of interest" description="Disordered" evidence="3">
    <location>
        <begin position="145"/>
        <end position="205"/>
    </location>
</feature>
<feature type="domain" description="tRNA-splicing endonuclease subunit Sen15" evidence="4">
    <location>
        <begin position="209"/>
        <end position="239"/>
    </location>
</feature>
<evidence type="ECO:0000313" key="6">
    <source>
        <dbReference type="Proteomes" id="UP001172684"/>
    </source>
</evidence>
<dbReference type="Pfam" id="PF09631">
    <property type="entry name" value="Sen15"/>
    <property type="match status" value="2"/>
</dbReference>